<sequence>MASGVTGSRGGEGRRGFLAELKDAVNARTALLVIAVLGLQLGFIVSYIGALHHPYPYKASIGVVAPPTVSAQLVAGLNGLPKQVLDAEPVADEATAVGRMKDQKLYTALVVNPAGTQDTLLVANASGPALATAVTQIVTGVEARQGRTIVVKDVVPLAAGDAEGLSSFYLAVGWCVGGYLVASLLGISAGTRPANLRRAIIRLGALLLFSLAAGLGGALIAGPILNALPGRIIALWGVGTMVVFGVGAVTMALECFFDVIGIGIAVLLFVILGNPSAGGVFPPPLMPPFWRAIGPWLPNGAGTDLNRSIAYFHGTDVLRPLLVLSVWIVVGVALTLVASVLRRGSGRADLPKAERAVELPTAARAVDPA</sequence>
<comment type="subcellular location">
    <subcellularLocation>
        <location evidence="1">Membrane</location>
        <topology evidence="1">Multi-pass membrane protein</topology>
    </subcellularLocation>
</comment>
<evidence type="ECO:0000313" key="6">
    <source>
        <dbReference type="EMBL" id="RAG86301.1"/>
    </source>
</evidence>
<reference evidence="6 7" key="1">
    <citation type="submission" date="2018-06" db="EMBL/GenBank/DDBJ databases">
        <title>Streptacidiphilus pinicola sp. nov., isolated from pine grove soil.</title>
        <authorList>
            <person name="Roh S.G."/>
            <person name="Park S."/>
            <person name="Kim M.-K."/>
            <person name="Yun B.-R."/>
            <person name="Park J."/>
            <person name="Kim M.J."/>
            <person name="Kim Y.S."/>
            <person name="Kim S.B."/>
        </authorList>
    </citation>
    <scope>NUCLEOTIDE SEQUENCE [LARGE SCALE GENOMIC DNA]</scope>
    <source>
        <strain evidence="6 7">MMS16-CNU450</strain>
    </source>
</reference>
<feature type="transmembrane region" description="Helical" evidence="5">
    <location>
        <begin position="321"/>
        <end position="341"/>
    </location>
</feature>
<evidence type="ECO:0000256" key="2">
    <source>
        <dbReference type="ARBA" id="ARBA00022692"/>
    </source>
</evidence>
<feature type="transmembrane region" description="Helical" evidence="5">
    <location>
        <begin position="199"/>
        <end position="221"/>
    </location>
</feature>
<evidence type="ECO:0000313" key="7">
    <source>
        <dbReference type="Proteomes" id="UP000248889"/>
    </source>
</evidence>
<dbReference type="PANTHER" id="PTHR43077">
    <property type="entry name" value="TRANSPORT PERMEASE YVFS-RELATED"/>
    <property type="match status" value="1"/>
</dbReference>
<feature type="transmembrane region" description="Helical" evidence="5">
    <location>
        <begin position="233"/>
        <end position="253"/>
    </location>
</feature>
<dbReference type="Proteomes" id="UP000248889">
    <property type="component" value="Unassembled WGS sequence"/>
</dbReference>
<dbReference type="EMBL" id="QKYN01000029">
    <property type="protein sequence ID" value="RAG86301.1"/>
    <property type="molecule type" value="Genomic_DNA"/>
</dbReference>
<comment type="caution">
    <text evidence="6">The sequence shown here is derived from an EMBL/GenBank/DDBJ whole genome shotgun (WGS) entry which is preliminary data.</text>
</comment>
<keyword evidence="2 5" id="KW-0812">Transmembrane</keyword>
<keyword evidence="7" id="KW-1185">Reference proteome</keyword>
<gene>
    <name evidence="6" type="ORF">DN069_07545</name>
</gene>
<dbReference type="InterPro" id="IPR051328">
    <property type="entry name" value="T7SS_ABC-Transporter"/>
</dbReference>
<evidence type="ECO:0000256" key="5">
    <source>
        <dbReference type="SAM" id="Phobius"/>
    </source>
</evidence>
<feature type="transmembrane region" description="Helical" evidence="5">
    <location>
        <begin position="260"/>
        <end position="281"/>
    </location>
</feature>
<keyword evidence="3 5" id="KW-1133">Transmembrane helix</keyword>
<evidence type="ECO:0000256" key="4">
    <source>
        <dbReference type="ARBA" id="ARBA00023136"/>
    </source>
</evidence>
<organism evidence="6 7">
    <name type="scientific">Streptacidiphilus pinicola</name>
    <dbReference type="NCBI Taxonomy" id="2219663"/>
    <lineage>
        <taxon>Bacteria</taxon>
        <taxon>Bacillati</taxon>
        <taxon>Actinomycetota</taxon>
        <taxon>Actinomycetes</taxon>
        <taxon>Kitasatosporales</taxon>
        <taxon>Streptomycetaceae</taxon>
        <taxon>Streptacidiphilus</taxon>
    </lineage>
</organism>
<evidence type="ECO:0000256" key="1">
    <source>
        <dbReference type="ARBA" id="ARBA00004141"/>
    </source>
</evidence>
<dbReference type="GO" id="GO:0016020">
    <property type="term" value="C:membrane"/>
    <property type="evidence" value="ECO:0007669"/>
    <property type="project" value="UniProtKB-SubCell"/>
</dbReference>
<protein>
    <submittedName>
        <fullName evidence="6">DUF3533 domain-containing protein</fullName>
    </submittedName>
</protein>
<evidence type="ECO:0000256" key="3">
    <source>
        <dbReference type="ARBA" id="ARBA00022989"/>
    </source>
</evidence>
<accession>A0A2X0ISQ9</accession>
<feature type="transmembrane region" description="Helical" evidence="5">
    <location>
        <begin position="30"/>
        <end position="50"/>
    </location>
</feature>
<name>A0A2X0ISQ9_9ACTN</name>
<proteinExistence type="predicted"/>
<dbReference type="PANTHER" id="PTHR43077:SF10">
    <property type="entry name" value="TRANSPORT PERMEASE PROTEIN"/>
    <property type="match status" value="1"/>
</dbReference>
<dbReference type="AlphaFoldDB" id="A0A2X0ISQ9"/>
<keyword evidence="4 5" id="KW-0472">Membrane</keyword>
<dbReference type="OrthoDB" id="3217869at2"/>
<feature type="transmembrane region" description="Helical" evidence="5">
    <location>
        <begin position="168"/>
        <end position="187"/>
    </location>
</feature>